<dbReference type="GO" id="GO:0005737">
    <property type="term" value="C:cytoplasm"/>
    <property type="evidence" value="ECO:0007669"/>
    <property type="project" value="TreeGrafter"/>
</dbReference>
<dbReference type="EMBL" id="DAKRPA010000045">
    <property type="protein sequence ID" value="DBA01536.1"/>
    <property type="molecule type" value="Genomic_DNA"/>
</dbReference>
<dbReference type="InterPro" id="IPR035647">
    <property type="entry name" value="EFG_III/V"/>
</dbReference>
<reference evidence="3" key="1">
    <citation type="submission" date="2022-11" db="EMBL/GenBank/DDBJ databases">
        <authorList>
            <person name="Morgan W.R."/>
            <person name="Tartar A."/>
        </authorList>
    </citation>
    <scope>NUCLEOTIDE SEQUENCE</scope>
    <source>
        <strain evidence="3">ARSEF 373</strain>
    </source>
</reference>
<gene>
    <name evidence="3" type="ORF">N0F65_011507</name>
</gene>
<dbReference type="SUPFAM" id="SSF54211">
    <property type="entry name" value="Ribosomal protein S5 domain 2-like"/>
    <property type="match status" value="1"/>
</dbReference>
<proteinExistence type="inferred from homology"/>
<name>A0AAV2Z584_9STRA</name>
<comment type="similarity">
    <text evidence="1">Belongs to the IMPACT family.</text>
</comment>
<comment type="caution">
    <text evidence="3">The sequence shown here is derived from an EMBL/GenBank/DDBJ whole genome shotgun (WGS) entry which is preliminary data.</text>
</comment>
<sequence length="209" mass="22538">MKTIVHHIEHEIAKRKGSRFLAALWPLTAHAGPQHEQVKALLAQRRANIPAACHHCWAMRTADGAEQCSDDGEPHSTAGKPILAALQRADVLDVFLVVSRVFGGVKLGTGGLTRAYGAAATELLATAEVTELVPSVFVRVRAPLSHVDTVKRACTRTGSELVTQKFAQDAEFLVRVPTAQRDAFRGFVQSKSSGLIQVMPIDDEATTTP</sequence>
<protein>
    <recommendedName>
        <fullName evidence="2">Impact N-terminal domain-containing protein</fullName>
    </recommendedName>
</protein>
<dbReference type="Proteomes" id="UP001146120">
    <property type="component" value="Unassembled WGS sequence"/>
</dbReference>
<feature type="domain" description="Impact N-terminal" evidence="2">
    <location>
        <begin position="16"/>
        <end position="124"/>
    </location>
</feature>
<reference evidence="3" key="2">
    <citation type="journal article" date="2023" name="Microbiol Resour">
        <title>Decontamination and Annotation of the Draft Genome Sequence of the Oomycete Lagenidium giganteum ARSEF 373.</title>
        <authorList>
            <person name="Morgan W.R."/>
            <person name="Tartar A."/>
        </authorList>
    </citation>
    <scope>NUCLEOTIDE SEQUENCE</scope>
    <source>
        <strain evidence="3">ARSEF 373</strain>
    </source>
</reference>
<accession>A0AAV2Z584</accession>
<dbReference type="GO" id="GO:0006446">
    <property type="term" value="P:regulation of translational initiation"/>
    <property type="evidence" value="ECO:0007669"/>
    <property type="project" value="TreeGrafter"/>
</dbReference>
<dbReference type="Gene3D" id="3.30.70.240">
    <property type="match status" value="1"/>
</dbReference>
<evidence type="ECO:0000256" key="1">
    <source>
        <dbReference type="ARBA" id="ARBA00007665"/>
    </source>
</evidence>
<dbReference type="InterPro" id="IPR020568">
    <property type="entry name" value="Ribosomal_Su5_D2-typ_SF"/>
</dbReference>
<evidence type="ECO:0000313" key="4">
    <source>
        <dbReference type="Proteomes" id="UP001146120"/>
    </source>
</evidence>
<dbReference type="AlphaFoldDB" id="A0AAV2Z584"/>
<keyword evidence="4" id="KW-1185">Reference proteome</keyword>
<dbReference type="Gene3D" id="3.30.230.30">
    <property type="entry name" value="Impact, N-terminal domain"/>
    <property type="match status" value="1"/>
</dbReference>
<evidence type="ECO:0000313" key="3">
    <source>
        <dbReference type="EMBL" id="DBA01536.1"/>
    </source>
</evidence>
<dbReference type="Pfam" id="PF01205">
    <property type="entry name" value="Impact_N"/>
    <property type="match status" value="1"/>
</dbReference>
<evidence type="ECO:0000259" key="2">
    <source>
        <dbReference type="Pfam" id="PF01205"/>
    </source>
</evidence>
<dbReference type="PANTHER" id="PTHR16301:SF20">
    <property type="entry name" value="IMPACT FAMILY MEMBER YIGZ"/>
    <property type="match status" value="1"/>
</dbReference>
<dbReference type="InterPro" id="IPR036956">
    <property type="entry name" value="Impact_N_sf"/>
</dbReference>
<organism evidence="3 4">
    <name type="scientific">Lagenidium giganteum</name>
    <dbReference type="NCBI Taxonomy" id="4803"/>
    <lineage>
        <taxon>Eukaryota</taxon>
        <taxon>Sar</taxon>
        <taxon>Stramenopiles</taxon>
        <taxon>Oomycota</taxon>
        <taxon>Peronosporomycetes</taxon>
        <taxon>Pythiales</taxon>
        <taxon>Pythiaceae</taxon>
    </lineage>
</organism>
<dbReference type="InterPro" id="IPR001498">
    <property type="entry name" value="Impact_N"/>
</dbReference>
<dbReference type="InterPro" id="IPR023582">
    <property type="entry name" value="Impact"/>
</dbReference>
<dbReference type="PANTHER" id="PTHR16301">
    <property type="entry name" value="IMPACT-RELATED"/>
    <property type="match status" value="1"/>
</dbReference>
<dbReference type="SUPFAM" id="SSF54980">
    <property type="entry name" value="EF-G C-terminal domain-like"/>
    <property type="match status" value="1"/>
</dbReference>